<comment type="caution">
    <text evidence="1">The sequence shown here is derived from an EMBL/GenBank/DDBJ whole genome shotgun (WGS) entry which is preliminary data.</text>
</comment>
<dbReference type="EMBL" id="JBICBT010000750">
    <property type="protein sequence ID" value="KAL3102679.1"/>
    <property type="molecule type" value="Genomic_DNA"/>
</dbReference>
<dbReference type="AlphaFoldDB" id="A0ABD2KIU5"/>
<dbReference type="Proteomes" id="UP001620626">
    <property type="component" value="Unassembled WGS sequence"/>
</dbReference>
<evidence type="ECO:0000313" key="2">
    <source>
        <dbReference type="Proteomes" id="UP001620626"/>
    </source>
</evidence>
<proteinExistence type="predicted"/>
<evidence type="ECO:0008006" key="3">
    <source>
        <dbReference type="Google" id="ProtNLM"/>
    </source>
</evidence>
<name>A0ABD2KIU5_9BILA</name>
<keyword evidence="2" id="KW-1185">Reference proteome</keyword>
<reference evidence="1 2" key="1">
    <citation type="submission" date="2024-10" db="EMBL/GenBank/DDBJ databases">
        <authorList>
            <person name="Kim D."/>
        </authorList>
    </citation>
    <scope>NUCLEOTIDE SEQUENCE [LARGE SCALE GENOMIC DNA]</scope>
    <source>
        <strain evidence="1">BH-2024</strain>
    </source>
</reference>
<evidence type="ECO:0000313" key="1">
    <source>
        <dbReference type="EMBL" id="KAL3102679.1"/>
    </source>
</evidence>
<protein>
    <recommendedName>
        <fullName evidence="3">Transposase</fullName>
    </recommendedName>
</protein>
<accession>A0ABD2KIU5</accession>
<organism evidence="1 2">
    <name type="scientific">Heterodera trifolii</name>
    <dbReference type="NCBI Taxonomy" id="157864"/>
    <lineage>
        <taxon>Eukaryota</taxon>
        <taxon>Metazoa</taxon>
        <taxon>Ecdysozoa</taxon>
        <taxon>Nematoda</taxon>
        <taxon>Chromadorea</taxon>
        <taxon>Rhabditida</taxon>
        <taxon>Tylenchina</taxon>
        <taxon>Tylenchomorpha</taxon>
        <taxon>Tylenchoidea</taxon>
        <taxon>Heteroderidae</taxon>
        <taxon>Heteroderinae</taxon>
        <taxon>Heterodera</taxon>
    </lineage>
</organism>
<sequence length="155" mass="17703">MGKTVSKVWDGIKNVADKVAEFVIKAQEFVAEFFKLLYLYLGGQRAIYSSADYESPPISHVLNSRNCTFFIDSFRSVMRSKNEVALEKLSKELSDYGLDHIAYAFVRGVRVDMHCSNCGGRLSNIDELCYCPIAEDKCHHRKCCSHRNNRALTFF</sequence>
<gene>
    <name evidence="1" type="ORF">niasHT_027767</name>
</gene>